<name>A0AAD9X8U5_9ROSI</name>
<dbReference type="Proteomes" id="UP001280121">
    <property type="component" value="Unassembled WGS sequence"/>
</dbReference>
<keyword evidence="3" id="KW-1185">Reference proteome</keyword>
<sequence length="68" mass="7384">MGVKSTGAWVSVAWLMFLISFWKVGAYCGDQSAVFSASYQHSRRKLDDIEAAISIDCGTPVGSSYTDD</sequence>
<evidence type="ECO:0000313" key="2">
    <source>
        <dbReference type="EMBL" id="KAK2654578.1"/>
    </source>
</evidence>
<organism evidence="2 3">
    <name type="scientific">Dipteronia dyeriana</name>
    <dbReference type="NCBI Taxonomy" id="168575"/>
    <lineage>
        <taxon>Eukaryota</taxon>
        <taxon>Viridiplantae</taxon>
        <taxon>Streptophyta</taxon>
        <taxon>Embryophyta</taxon>
        <taxon>Tracheophyta</taxon>
        <taxon>Spermatophyta</taxon>
        <taxon>Magnoliopsida</taxon>
        <taxon>eudicotyledons</taxon>
        <taxon>Gunneridae</taxon>
        <taxon>Pentapetalae</taxon>
        <taxon>rosids</taxon>
        <taxon>malvids</taxon>
        <taxon>Sapindales</taxon>
        <taxon>Sapindaceae</taxon>
        <taxon>Hippocastanoideae</taxon>
        <taxon>Acereae</taxon>
        <taxon>Dipteronia</taxon>
    </lineage>
</organism>
<feature type="signal peptide" evidence="1">
    <location>
        <begin position="1"/>
        <end position="26"/>
    </location>
</feature>
<evidence type="ECO:0000313" key="3">
    <source>
        <dbReference type="Proteomes" id="UP001280121"/>
    </source>
</evidence>
<reference evidence="2" key="1">
    <citation type="journal article" date="2023" name="Plant J.">
        <title>Genome sequences and population genomics provide insights into the demographic history, inbreeding, and mutation load of two 'living fossil' tree species of Dipteronia.</title>
        <authorList>
            <person name="Feng Y."/>
            <person name="Comes H.P."/>
            <person name="Chen J."/>
            <person name="Zhu S."/>
            <person name="Lu R."/>
            <person name="Zhang X."/>
            <person name="Li P."/>
            <person name="Qiu J."/>
            <person name="Olsen K.M."/>
            <person name="Qiu Y."/>
        </authorList>
    </citation>
    <scope>NUCLEOTIDE SEQUENCE</scope>
    <source>
        <strain evidence="2">KIB01</strain>
    </source>
</reference>
<proteinExistence type="predicted"/>
<feature type="chain" id="PRO_5041958490" evidence="1">
    <location>
        <begin position="27"/>
        <end position="68"/>
    </location>
</feature>
<protein>
    <submittedName>
        <fullName evidence="2">Uncharacterized protein</fullName>
    </submittedName>
</protein>
<dbReference type="EMBL" id="JANJYI010000004">
    <property type="protein sequence ID" value="KAK2654578.1"/>
    <property type="molecule type" value="Genomic_DNA"/>
</dbReference>
<accession>A0AAD9X8U5</accession>
<evidence type="ECO:0000256" key="1">
    <source>
        <dbReference type="SAM" id="SignalP"/>
    </source>
</evidence>
<gene>
    <name evidence="2" type="ORF">Ddye_014434</name>
</gene>
<keyword evidence="1" id="KW-0732">Signal</keyword>
<dbReference type="AlphaFoldDB" id="A0AAD9X8U5"/>
<comment type="caution">
    <text evidence="2">The sequence shown here is derived from an EMBL/GenBank/DDBJ whole genome shotgun (WGS) entry which is preliminary data.</text>
</comment>